<dbReference type="InterPro" id="IPR012259">
    <property type="entry name" value="DHFR"/>
</dbReference>
<evidence type="ECO:0000256" key="6">
    <source>
        <dbReference type="ARBA" id="ARBA00023002"/>
    </source>
</evidence>
<dbReference type="PRINTS" id="PR00070">
    <property type="entry name" value="DHFR"/>
</dbReference>
<protein>
    <recommendedName>
        <fullName evidence="3">dihydrofolate reductase</fullName>
        <ecNumber evidence="3">1.5.1.3</ecNumber>
    </recommendedName>
</protein>
<evidence type="ECO:0000256" key="2">
    <source>
        <dbReference type="ARBA" id="ARBA00009539"/>
    </source>
</evidence>
<dbReference type="InterPro" id="IPR024072">
    <property type="entry name" value="DHFR-like_dom_sf"/>
</dbReference>
<comment type="caution">
    <text evidence="9">The sequence shown here is derived from an EMBL/GenBank/DDBJ whole genome shotgun (WGS) entry which is preliminary data.</text>
</comment>
<dbReference type="Gene3D" id="3.40.430.10">
    <property type="entry name" value="Dihydrofolate Reductase, subunit A"/>
    <property type="match status" value="1"/>
</dbReference>
<accession>A0ABD1K2V2</accession>
<evidence type="ECO:0000256" key="5">
    <source>
        <dbReference type="ARBA" id="ARBA00022857"/>
    </source>
</evidence>
<comment type="similarity">
    <text evidence="2">Belongs to the dihydrofolate reductase family.</text>
</comment>
<dbReference type="CDD" id="cd00209">
    <property type="entry name" value="DHFR"/>
    <property type="match status" value="1"/>
</dbReference>
<dbReference type="PANTHER" id="PTHR48069:SF5">
    <property type="entry name" value="DIHYDROFOLATE REDUCTASE"/>
    <property type="match status" value="1"/>
</dbReference>
<dbReference type="GO" id="GO:0046653">
    <property type="term" value="P:tetrahydrofolate metabolic process"/>
    <property type="evidence" value="ECO:0007669"/>
    <property type="project" value="UniProtKB-ARBA"/>
</dbReference>
<keyword evidence="10" id="KW-1185">Reference proteome</keyword>
<gene>
    <name evidence="9" type="ORF">ACEWY4_010772</name>
</gene>
<evidence type="ECO:0000256" key="4">
    <source>
        <dbReference type="ARBA" id="ARBA00022563"/>
    </source>
</evidence>
<evidence type="ECO:0000259" key="8">
    <source>
        <dbReference type="PROSITE" id="PS51330"/>
    </source>
</evidence>
<proteinExistence type="inferred from homology"/>
<reference evidence="9 10" key="1">
    <citation type="submission" date="2024-09" db="EMBL/GenBank/DDBJ databases">
        <title>A chromosome-level genome assembly of Gray's grenadier anchovy, Coilia grayii.</title>
        <authorList>
            <person name="Fu Z."/>
        </authorList>
    </citation>
    <scope>NUCLEOTIDE SEQUENCE [LARGE SCALE GENOMIC DNA]</scope>
    <source>
        <strain evidence="9">G4</strain>
        <tissue evidence="9">Muscle</tissue>
    </source>
</reference>
<dbReference type="Pfam" id="PF00186">
    <property type="entry name" value="DHFR_1"/>
    <property type="match status" value="1"/>
</dbReference>
<evidence type="ECO:0000313" key="9">
    <source>
        <dbReference type="EMBL" id="KAL2093460.1"/>
    </source>
</evidence>
<dbReference type="EC" id="1.5.1.3" evidence="3"/>
<dbReference type="EMBL" id="JBHFQA010000009">
    <property type="protein sequence ID" value="KAL2093460.1"/>
    <property type="molecule type" value="Genomic_DNA"/>
</dbReference>
<dbReference type="GO" id="GO:0004146">
    <property type="term" value="F:dihydrofolate reductase activity"/>
    <property type="evidence" value="ECO:0007669"/>
    <property type="project" value="UniProtKB-EC"/>
</dbReference>
<dbReference type="InterPro" id="IPR001796">
    <property type="entry name" value="DHFR_dom"/>
</dbReference>
<keyword evidence="6" id="KW-0560">Oxidoreductase</keyword>
<dbReference type="GO" id="GO:0006730">
    <property type="term" value="P:one-carbon metabolic process"/>
    <property type="evidence" value="ECO:0007669"/>
    <property type="project" value="UniProtKB-KW"/>
</dbReference>
<keyword evidence="5" id="KW-0521">NADP</keyword>
<evidence type="ECO:0000256" key="3">
    <source>
        <dbReference type="ARBA" id="ARBA00012856"/>
    </source>
</evidence>
<name>A0ABD1K2V2_9TELE</name>
<organism evidence="9 10">
    <name type="scientific">Coilia grayii</name>
    <name type="common">Gray's grenadier anchovy</name>
    <dbReference type="NCBI Taxonomy" id="363190"/>
    <lineage>
        <taxon>Eukaryota</taxon>
        <taxon>Metazoa</taxon>
        <taxon>Chordata</taxon>
        <taxon>Craniata</taxon>
        <taxon>Vertebrata</taxon>
        <taxon>Euteleostomi</taxon>
        <taxon>Actinopterygii</taxon>
        <taxon>Neopterygii</taxon>
        <taxon>Teleostei</taxon>
        <taxon>Clupei</taxon>
        <taxon>Clupeiformes</taxon>
        <taxon>Clupeoidei</taxon>
        <taxon>Engraulidae</taxon>
        <taxon>Coilinae</taxon>
        <taxon>Coilia</taxon>
    </lineage>
</organism>
<evidence type="ECO:0000256" key="7">
    <source>
        <dbReference type="ARBA" id="ARBA00048873"/>
    </source>
</evidence>
<dbReference type="FunFam" id="3.40.430.10:FF:000002">
    <property type="entry name" value="Dihydrofolate reductase"/>
    <property type="match status" value="1"/>
</dbReference>
<dbReference type="PANTHER" id="PTHR48069">
    <property type="entry name" value="DIHYDROFOLATE REDUCTASE"/>
    <property type="match status" value="1"/>
</dbReference>
<comment type="catalytic activity">
    <reaction evidence="7">
        <text>(6S)-5,6,7,8-tetrahydrofolate + NADP(+) = 7,8-dihydrofolate + NADPH + H(+)</text>
        <dbReference type="Rhea" id="RHEA:15009"/>
        <dbReference type="ChEBI" id="CHEBI:15378"/>
        <dbReference type="ChEBI" id="CHEBI:57451"/>
        <dbReference type="ChEBI" id="CHEBI:57453"/>
        <dbReference type="ChEBI" id="CHEBI:57783"/>
        <dbReference type="ChEBI" id="CHEBI:58349"/>
        <dbReference type="EC" id="1.5.1.3"/>
    </reaction>
</comment>
<comment type="pathway">
    <text evidence="1">Cofactor biosynthesis; tetrahydrofolate biosynthesis; 5,6,7,8-tetrahydrofolate from 7,8-dihydrofolate: step 1/1.</text>
</comment>
<sequence length="184" mass="20661">MKPIRVIAAACSNMGIGKDGHLPWDLPKEFKFFIDTISAVSAPGKKNVLIWGKVSWFSCPESVFPIPNTVHVVLSRALSSVPEQAHHLCRDFPSAVQLASQGGLADLVETIWILGGPSVYKKALEHPWCDLVYLTDIMADFDCDVFFPHFDHNVFRKQDRFVGVPSEIQEENGVKFQFQVFKKT</sequence>
<evidence type="ECO:0000313" key="10">
    <source>
        <dbReference type="Proteomes" id="UP001591681"/>
    </source>
</evidence>
<dbReference type="Proteomes" id="UP001591681">
    <property type="component" value="Unassembled WGS sequence"/>
</dbReference>
<evidence type="ECO:0000256" key="1">
    <source>
        <dbReference type="ARBA" id="ARBA00004903"/>
    </source>
</evidence>
<dbReference type="PROSITE" id="PS51330">
    <property type="entry name" value="DHFR_2"/>
    <property type="match status" value="1"/>
</dbReference>
<keyword evidence="4" id="KW-0554">One-carbon metabolism</keyword>
<dbReference type="SUPFAM" id="SSF53597">
    <property type="entry name" value="Dihydrofolate reductase-like"/>
    <property type="match status" value="1"/>
</dbReference>
<dbReference type="AlphaFoldDB" id="A0ABD1K2V2"/>
<feature type="domain" description="DHFR" evidence="8">
    <location>
        <begin position="3"/>
        <end position="183"/>
    </location>
</feature>